<dbReference type="PROSITE" id="PS50294">
    <property type="entry name" value="WD_REPEATS_REGION"/>
    <property type="match status" value="1"/>
</dbReference>
<name>A0A098VTD3_9MICR</name>
<dbReference type="Pfam" id="PF00400">
    <property type="entry name" value="WD40"/>
    <property type="match status" value="1"/>
</dbReference>
<dbReference type="InterPro" id="IPR036322">
    <property type="entry name" value="WD40_repeat_dom_sf"/>
</dbReference>
<dbReference type="GO" id="GO:0016787">
    <property type="term" value="F:hydrolase activity"/>
    <property type="evidence" value="ECO:0007669"/>
    <property type="project" value="InterPro"/>
</dbReference>
<dbReference type="PANTHER" id="PTHR14795:SF0">
    <property type="entry name" value="TRANSMEMBRANE PROTEIN 62"/>
    <property type="match status" value="1"/>
</dbReference>
<proteinExistence type="predicted"/>
<keyword evidence="2" id="KW-0472">Membrane</keyword>
<keyword evidence="2" id="KW-0812">Transmembrane</keyword>
<dbReference type="EMBL" id="JMKJ01000125">
    <property type="protein sequence ID" value="KGG52079.1"/>
    <property type="molecule type" value="Genomic_DNA"/>
</dbReference>
<dbReference type="InterPro" id="IPR015943">
    <property type="entry name" value="WD40/YVTN_repeat-like_dom_sf"/>
</dbReference>
<feature type="transmembrane region" description="Helical" evidence="2">
    <location>
        <begin position="472"/>
        <end position="493"/>
    </location>
</feature>
<dbReference type="Pfam" id="PF00149">
    <property type="entry name" value="Metallophos"/>
    <property type="match status" value="1"/>
</dbReference>
<evidence type="ECO:0000313" key="4">
    <source>
        <dbReference type="EMBL" id="KGG52079.1"/>
    </source>
</evidence>
<accession>A0A098VTD3</accession>
<dbReference type="VEuPathDB" id="MicrosporidiaDB:DI09_212p20"/>
<reference evidence="4 5" key="1">
    <citation type="submission" date="2014-04" db="EMBL/GenBank/DDBJ databases">
        <title>A new species of microsporidia sheds light on the evolution of extreme parasitism.</title>
        <authorList>
            <person name="Haag K.L."/>
            <person name="James T.Y."/>
            <person name="Larsson R."/>
            <person name="Schaer T.M."/>
            <person name="Refardt D."/>
            <person name="Pombert J.-F."/>
            <person name="Ebert D."/>
        </authorList>
    </citation>
    <scope>NUCLEOTIDE SEQUENCE [LARGE SCALE GENOMIC DNA]</scope>
    <source>
        <strain evidence="4 5">UGP3</strain>
        <tissue evidence="4">Spores</tissue>
    </source>
</reference>
<evidence type="ECO:0000256" key="2">
    <source>
        <dbReference type="SAM" id="Phobius"/>
    </source>
</evidence>
<dbReference type="Proteomes" id="UP000029725">
    <property type="component" value="Unassembled WGS sequence"/>
</dbReference>
<dbReference type="Gene3D" id="3.60.21.10">
    <property type="match status" value="1"/>
</dbReference>
<dbReference type="AlphaFoldDB" id="A0A098VTD3"/>
<dbReference type="GeneID" id="25259036"/>
<dbReference type="Gene3D" id="2.130.10.10">
    <property type="entry name" value="YVTN repeat-like/Quinoprotein amine dehydrogenase"/>
    <property type="match status" value="1"/>
</dbReference>
<evidence type="ECO:0000313" key="5">
    <source>
        <dbReference type="Proteomes" id="UP000029725"/>
    </source>
</evidence>
<keyword evidence="5" id="KW-1185">Reference proteome</keyword>
<dbReference type="SUPFAM" id="SSF50978">
    <property type="entry name" value="WD40 repeat-like"/>
    <property type="match status" value="1"/>
</dbReference>
<gene>
    <name evidence="4" type="ORF">DI09_212p20</name>
</gene>
<dbReference type="OrthoDB" id="45365at2759"/>
<comment type="caution">
    <text evidence="4">The sequence shown here is derived from an EMBL/GenBank/DDBJ whole genome shotgun (WGS) entry which is preliminary data.</text>
</comment>
<dbReference type="PANTHER" id="PTHR14795">
    <property type="entry name" value="HELICASE RELATED"/>
    <property type="match status" value="1"/>
</dbReference>
<dbReference type="RefSeq" id="XP_013238515.1">
    <property type="nucleotide sequence ID" value="XM_013383061.1"/>
</dbReference>
<keyword evidence="2" id="KW-1133">Transmembrane helix</keyword>
<feature type="domain" description="Calcineurin-like phosphoesterase" evidence="3">
    <location>
        <begin position="97"/>
        <end position="287"/>
    </location>
</feature>
<evidence type="ECO:0000256" key="1">
    <source>
        <dbReference type="PROSITE-ProRule" id="PRU00221"/>
    </source>
</evidence>
<dbReference type="PROSITE" id="PS50082">
    <property type="entry name" value="WD_REPEATS_2"/>
    <property type="match status" value="1"/>
</dbReference>
<dbReference type="HOGENOM" id="CLU_354536_0_0_1"/>
<evidence type="ECO:0000259" key="3">
    <source>
        <dbReference type="Pfam" id="PF00149"/>
    </source>
</evidence>
<organism evidence="4 5">
    <name type="scientific">Mitosporidium daphniae</name>
    <dbReference type="NCBI Taxonomy" id="1485682"/>
    <lineage>
        <taxon>Eukaryota</taxon>
        <taxon>Fungi</taxon>
        <taxon>Fungi incertae sedis</taxon>
        <taxon>Microsporidia</taxon>
        <taxon>Mitosporidium</taxon>
    </lineage>
</organism>
<dbReference type="InterPro" id="IPR001680">
    <property type="entry name" value="WD40_rpt"/>
</dbReference>
<dbReference type="SMART" id="SM00320">
    <property type="entry name" value="WD40"/>
    <property type="match status" value="1"/>
</dbReference>
<feature type="transmembrane region" description="Helical" evidence="2">
    <location>
        <begin position="36"/>
        <end position="58"/>
    </location>
</feature>
<feature type="repeat" description="WD" evidence="1">
    <location>
        <begin position="605"/>
        <end position="646"/>
    </location>
</feature>
<dbReference type="SUPFAM" id="SSF56300">
    <property type="entry name" value="Metallo-dependent phosphatases"/>
    <property type="match status" value="1"/>
</dbReference>
<sequence length="792" mass="89154">MSAPKFFNQRQHFKSIYHRVMNLGARQSSINNGVSGLILCFLISCIVLLIYCLHLYIFKECFENSKTFWDNAPARHVDKAARPFQKSEPLSKDDVIWFLHVSDIHISKLSSRSSDHFLSFVDNILPTVNPSFVLATGDLTDGKFKGTIKTGQVLEEWKFYYDTLMSRKINSSRWIDLPGNHDKFDVADHRKNFYSLFGLQANYDQILHTVSTRIGDINILSLDARPYMDRLEKALNSPKIQNSDPLKTIAICHYPLCTMTFSQSSLGTPFSTLTKKISLYLSGHLHNLIFGLGDDLTTIHNTGFTEIEVGDLQAHKQFNLYSMTSRNTFSWSSHTIEDKILLHVISPKSSRFVLTDRESNWIGRDENGNLLVDLLLFPVQNTSISHLTITIDGNSKTIQSHEITLPFFTYSFEGTRNINSEQSHALLVTAVLDDNSTVSMGHSFSLCFENGFIYDTVGSKIMSFPFVSFFKALYWISYSLVLLFFGAFIYFLIPHGHGVYWTAVGILLGTNSDTMPLHSAESFEGFLLFHKIHLFASENPNVRVTDVHIGFGQWHDAVLYVATSDSSCMLCIDALETMVISGAFDGDIFVYLLEGMENSASPFALKGHACAVNSLSITGQSPFLVSGDESGCIFVWDLVNKLKIRTFNYPGTGLSFTQVSIKSPFLLNPPHEGYQFPLIRPFQRTLASAEERHNVSCYISSTSTRERKSSAVAPNQCTEDVKTLANTYKNLIGNFFDIINSPRLRIFACVSSPMPFAQQAFRQALPWQLPLALVGTDLEHPIYFPPAFCISH</sequence>
<dbReference type="InterPro" id="IPR004843">
    <property type="entry name" value="Calcineurin-like_PHP"/>
</dbReference>
<protein>
    <recommendedName>
        <fullName evidence="3">Calcineurin-like phosphoesterase domain-containing protein</fullName>
    </recommendedName>
</protein>
<dbReference type="InterPro" id="IPR029052">
    <property type="entry name" value="Metallo-depent_PP-like"/>
</dbReference>
<keyword evidence="1" id="KW-0853">WD repeat</keyword>